<dbReference type="Proteomes" id="UP000241462">
    <property type="component" value="Unassembled WGS sequence"/>
</dbReference>
<accession>A0A2T3A8J7</accession>
<feature type="compositionally biased region" description="Basic and acidic residues" evidence="1">
    <location>
        <begin position="172"/>
        <end position="182"/>
    </location>
</feature>
<evidence type="ECO:0000313" key="3">
    <source>
        <dbReference type="Proteomes" id="UP000241462"/>
    </source>
</evidence>
<proteinExistence type="predicted"/>
<keyword evidence="3" id="KW-1185">Reference proteome</keyword>
<protein>
    <submittedName>
        <fullName evidence="2">Uncharacterized protein</fullName>
    </submittedName>
</protein>
<feature type="region of interest" description="Disordered" evidence="1">
    <location>
        <begin position="55"/>
        <end position="222"/>
    </location>
</feature>
<dbReference type="InParanoid" id="A0A2T3A8J7"/>
<feature type="compositionally biased region" description="Acidic residues" evidence="1">
    <location>
        <begin position="303"/>
        <end position="314"/>
    </location>
</feature>
<name>A0A2T3A8J7_9PEZI</name>
<feature type="compositionally biased region" description="Low complexity" evidence="1">
    <location>
        <begin position="210"/>
        <end position="222"/>
    </location>
</feature>
<dbReference type="EMBL" id="KZ678438">
    <property type="protein sequence ID" value="PSR85733.1"/>
    <property type="molecule type" value="Genomic_DNA"/>
</dbReference>
<feature type="compositionally biased region" description="Polar residues" evidence="1">
    <location>
        <begin position="113"/>
        <end position="126"/>
    </location>
</feature>
<feature type="region of interest" description="Disordered" evidence="1">
    <location>
        <begin position="282"/>
        <end position="314"/>
    </location>
</feature>
<dbReference type="AlphaFoldDB" id="A0A2T3A8J7"/>
<feature type="compositionally biased region" description="Basic and acidic residues" evidence="1">
    <location>
        <begin position="69"/>
        <end position="83"/>
    </location>
</feature>
<feature type="compositionally biased region" description="Low complexity" evidence="1">
    <location>
        <begin position="56"/>
        <end position="68"/>
    </location>
</feature>
<reference evidence="2 3" key="1">
    <citation type="journal article" date="2018" name="Mycol. Prog.">
        <title>Coniella lustricola, a new species from submerged detritus.</title>
        <authorList>
            <person name="Raudabaugh D.B."/>
            <person name="Iturriaga T."/>
            <person name="Carver A."/>
            <person name="Mondo S."/>
            <person name="Pangilinan J."/>
            <person name="Lipzen A."/>
            <person name="He G."/>
            <person name="Amirebrahimi M."/>
            <person name="Grigoriev I.V."/>
            <person name="Miller A.N."/>
        </authorList>
    </citation>
    <scope>NUCLEOTIDE SEQUENCE [LARGE SCALE GENOMIC DNA]</scope>
    <source>
        <strain evidence="2 3">B22-T-1</strain>
    </source>
</reference>
<evidence type="ECO:0000313" key="2">
    <source>
        <dbReference type="EMBL" id="PSR85733.1"/>
    </source>
</evidence>
<gene>
    <name evidence="2" type="ORF">BD289DRAFT_505914</name>
</gene>
<sequence length="314" mass="34996">MASWLRYLQLEEVPPFLGTSAIYAWSIISRIWRTAAGIGAVAPIQTETEGQAIARNDQGQGQDGVGNEQQKEISKPELKEQHGSDIGQHQTLSKIDEDENEGEDNKDTAKVDSVTQGEETVTTNVTEADKEDKDNAKVKNVTEHDDFPKTPTTTKNDSTNKEMKATENSNDANDKNMADTKAKHIRDMKRADRKRRRNKSKKANKKAREAASTTSAARTTVAHNEIQEAAEAAMRAIRREDWYSGERRRLPMQENAYLEMMRAVVRSAQRAQTIHSREFQHVFDAPGVETGGGGGRGRQQAATEDEGEQQGEED</sequence>
<feature type="compositionally biased region" description="Basic residues" evidence="1">
    <location>
        <begin position="183"/>
        <end position="205"/>
    </location>
</feature>
<feature type="compositionally biased region" description="Basic and acidic residues" evidence="1">
    <location>
        <begin position="127"/>
        <end position="148"/>
    </location>
</feature>
<evidence type="ECO:0000256" key="1">
    <source>
        <dbReference type="SAM" id="MobiDB-lite"/>
    </source>
</evidence>
<organism evidence="2 3">
    <name type="scientific">Coniella lustricola</name>
    <dbReference type="NCBI Taxonomy" id="2025994"/>
    <lineage>
        <taxon>Eukaryota</taxon>
        <taxon>Fungi</taxon>
        <taxon>Dikarya</taxon>
        <taxon>Ascomycota</taxon>
        <taxon>Pezizomycotina</taxon>
        <taxon>Sordariomycetes</taxon>
        <taxon>Sordariomycetidae</taxon>
        <taxon>Diaporthales</taxon>
        <taxon>Schizoparmaceae</taxon>
        <taxon>Coniella</taxon>
    </lineage>
</organism>